<feature type="domain" description="ABC transmembrane type-1" evidence="8">
    <location>
        <begin position="72"/>
        <end position="264"/>
    </location>
</feature>
<evidence type="ECO:0000256" key="7">
    <source>
        <dbReference type="RuleBase" id="RU363032"/>
    </source>
</evidence>
<feature type="transmembrane region" description="Helical" evidence="7">
    <location>
        <begin position="197"/>
        <end position="218"/>
    </location>
</feature>
<dbReference type="PROSITE" id="PS50928">
    <property type="entry name" value="ABC_TM1"/>
    <property type="match status" value="1"/>
</dbReference>
<comment type="subcellular location">
    <subcellularLocation>
        <location evidence="1 7">Cell membrane</location>
        <topology evidence="1 7">Multi-pass membrane protein</topology>
    </subcellularLocation>
</comment>
<keyword evidence="6 7" id="KW-0472">Membrane</keyword>
<evidence type="ECO:0000256" key="6">
    <source>
        <dbReference type="ARBA" id="ARBA00023136"/>
    </source>
</evidence>
<sequence>MKNNAYLKLSSSNPVLAYGILGLLAIIFLLPLLWVILSSVDSNATVSLQAPRSLTLDHYKDVIGNKEQQRAFINGLLLSIGATLIVLVLAGFAAYPLSRYQFKTKRMYLFTILFATGLPLSAVMIPVYQIFVYFNLHNSLLWTSVFMAATALPVGIWMLKNFMDSIPYELEEAAWMDGASAFQTLTRIMVPLMLPGLFAVSITLFSGAWGNFLVPFLLLQSPDKVPVSVTVFQFFGQYGMVEYGKLAAFSILYTVPIVALYAMGQRYMSQGFSFGGAAKG</sequence>
<dbReference type="Pfam" id="PF00528">
    <property type="entry name" value="BPD_transp_1"/>
    <property type="match status" value="1"/>
</dbReference>
<protein>
    <submittedName>
        <fullName evidence="9">Carbohydrate ABC transporter permease</fullName>
    </submittedName>
</protein>
<keyword evidence="5 7" id="KW-1133">Transmembrane helix</keyword>
<dbReference type="RefSeq" id="WP_377599580.1">
    <property type="nucleotide sequence ID" value="NZ_JBHUME010000002.1"/>
</dbReference>
<keyword evidence="2 7" id="KW-0813">Transport</keyword>
<keyword evidence="10" id="KW-1185">Reference proteome</keyword>
<dbReference type="PANTHER" id="PTHR32243">
    <property type="entry name" value="MALTOSE TRANSPORT SYSTEM PERMEASE-RELATED"/>
    <property type="match status" value="1"/>
</dbReference>
<keyword evidence="4 7" id="KW-0812">Transmembrane</keyword>
<dbReference type="EMBL" id="JBHUME010000002">
    <property type="protein sequence ID" value="MFD2611189.1"/>
    <property type="molecule type" value="Genomic_DNA"/>
</dbReference>
<dbReference type="PANTHER" id="PTHR32243:SF18">
    <property type="entry name" value="INNER MEMBRANE ABC TRANSPORTER PERMEASE PROTEIN YCJP"/>
    <property type="match status" value="1"/>
</dbReference>
<dbReference type="Gene3D" id="1.10.3720.10">
    <property type="entry name" value="MetI-like"/>
    <property type="match status" value="1"/>
</dbReference>
<proteinExistence type="inferred from homology"/>
<evidence type="ECO:0000259" key="8">
    <source>
        <dbReference type="PROSITE" id="PS50928"/>
    </source>
</evidence>
<dbReference type="InterPro" id="IPR000515">
    <property type="entry name" value="MetI-like"/>
</dbReference>
<evidence type="ECO:0000256" key="4">
    <source>
        <dbReference type="ARBA" id="ARBA00022692"/>
    </source>
</evidence>
<keyword evidence="3" id="KW-1003">Cell membrane</keyword>
<evidence type="ECO:0000256" key="2">
    <source>
        <dbReference type="ARBA" id="ARBA00022448"/>
    </source>
</evidence>
<dbReference type="CDD" id="cd06261">
    <property type="entry name" value="TM_PBP2"/>
    <property type="match status" value="1"/>
</dbReference>
<evidence type="ECO:0000256" key="3">
    <source>
        <dbReference type="ARBA" id="ARBA00022475"/>
    </source>
</evidence>
<evidence type="ECO:0000313" key="9">
    <source>
        <dbReference type="EMBL" id="MFD2611189.1"/>
    </source>
</evidence>
<dbReference type="InterPro" id="IPR050901">
    <property type="entry name" value="BP-dep_ABC_trans_perm"/>
</dbReference>
<feature type="transmembrane region" description="Helical" evidence="7">
    <location>
        <begin position="71"/>
        <end position="95"/>
    </location>
</feature>
<accession>A0ABW5P834</accession>
<comment type="similarity">
    <text evidence="7">Belongs to the binding-protein-dependent transport system permease family.</text>
</comment>
<gene>
    <name evidence="9" type="ORF">ACFSUF_01970</name>
</gene>
<name>A0ABW5P834_9BACL</name>
<feature type="transmembrane region" description="Helical" evidence="7">
    <location>
        <begin position="15"/>
        <end position="37"/>
    </location>
</feature>
<organism evidence="9 10">
    <name type="scientific">Paenibacillus gansuensis</name>
    <dbReference type="NCBI Taxonomy" id="306542"/>
    <lineage>
        <taxon>Bacteria</taxon>
        <taxon>Bacillati</taxon>
        <taxon>Bacillota</taxon>
        <taxon>Bacilli</taxon>
        <taxon>Bacillales</taxon>
        <taxon>Paenibacillaceae</taxon>
        <taxon>Paenibacillus</taxon>
    </lineage>
</organism>
<comment type="caution">
    <text evidence="9">The sequence shown here is derived from an EMBL/GenBank/DDBJ whole genome shotgun (WGS) entry which is preliminary data.</text>
</comment>
<evidence type="ECO:0000256" key="1">
    <source>
        <dbReference type="ARBA" id="ARBA00004651"/>
    </source>
</evidence>
<dbReference type="InterPro" id="IPR035906">
    <property type="entry name" value="MetI-like_sf"/>
</dbReference>
<evidence type="ECO:0000313" key="10">
    <source>
        <dbReference type="Proteomes" id="UP001597541"/>
    </source>
</evidence>
<feature type="transmembrane region" description="Helical" evidence="7">
    <location>
        <begin position="246"/>
        <end position="264"/>
    </location>
</feature>
<dbReference type="SUPFAM" id="SSF161098">
    <property type="entry name" value="MetI-like"/>
    <property type="match status" value="1"/>
</dbReference>
<evidence type="ECO:0000256" key="5">
    <source>
        <dbReference type="ARBA" id="ARBA00022989"/>
    </source>
</evidence>
<reference evidence="10" key="1">
    <citation type="journal article" date="2019" name="Int. J. Syst. Evol. Microbiol.">
        <title>The Global Catalogue of Microorganisms (GCM) 10K type strain sequencing project: providing services to taxonomists for standard genome sequencing and annotation.</title>
        <authorList>
            <consortium name="The Broad Institute Genomics Platform"/>
            <consortium name="The Broad Institute Genome Sequencing Center for Infectious Disease"/>
            <person name="Wu L."/>
            <person name="Ma J."/>
        </authorList>
    </citation>
    <scope>NUCLEOTIDE SEQUENCE [LARGE SCALE GENOMIC DNA]</scope>
    <source>
        <strain evidence="10">KCTC 3950</strain>
    </source>
</reference>
<dbReference type="Proteomes" id="UP001597541">
    <property type="component" value="Unassembled WGS sequence"/>
</dbReference>
<feature type="transmembrane region" description="Helical" evidence="7">
    <location>
        <begin position="107"/>
        <end position="134"/>
    </location>
</feature>
<feature type="transmembrane region" description="Helical" evidence="7">
    <location>
        <begin position="140"/>
        <end position="159"/>
    </location>
</feature>